<dbReference type="AlphaFoldDB" id="A0A0F9T8S9"/>
<evidence type="ECO:0000313" key="1">
    <source>
        <dbReference type="EMBL" id="KKN37863.1"/>
    </source>
</evidence>
<reference evidence="1" key="1">
    <citation type="journal article" date="2015" name="Nature">
        <title>Complex archaea that bridge the gap between prokaryotes and eukaryotes.</title>
        <authorList>
            <person name="Spang A."/>
            <person name="Saw J.H."/>
            <person name="Jorgensen S.L."/>
            <person name="Zaremba-Niedzwiedzka K."/>
            <person name="Martijn J."/>
            <person name="Lind A.E."/>
            <person name="van Eijk R."/>
            <person name="Schleper C."/>
            <person name="Guy L."/>
            <person name="Ettema T.J."/>
        </authorList>
    </citation>
    <scope>NUCLEOTIDE SEQUENCE</scope>
</reference>
<gene>
    <name evidence="1" type="ORF">LCGC14_0759050</name>
</gene>
<proteinExistence type="predicted"/>
<protein>
    <submittedName>
        <fullName evidence="1">Uncharacterized protein</fullName>
    </submittedName>
</protein>
<sequence>MAVLGRGLTGLPLTTDSLIIGVGGLVDELSAGTLNQLLTVTGSGIDWADPATAAVISVNTQTGAVILDLGDIDDVSVPTPNDSEVLTFQSGVWLAQVAPGASGGEANTASNVGGGIEAFKQKTGVDLEFRTLIAGSPNITVVQNANDITLDVVGAAATEERFRLNYATNGNLSSTDNLTTGISSVNILSPTGGDCEINFTSHAFPPSSIIVYGYAFTANEYNIKVVNANFSTRTVDGGGTSGSSTAFGSLATPMTLNLTEATTGASRGFGTVTEAWVMFMFGD</sequence>
<accession>A0A0F9T8S9</accession>
<name>A0A0F9T8S9_9ZZZZ</name>
<dbReference type="EMBL" id="LAZR01001865">
    <property type="protein sequence ID" value="KKN37863.1"/>
    <property type="molecule type" value="Genomic_DNA"/>
</dbReference>
<comment type="caution">
    <text evidence="1">The sequence shown here is derived from an EMBL/GenBank/DDBJ whole genome shotgun (WGS) entry which is preliminary data.</text>
</comment>
<organism evidence="1">
    <name type="scientific">marine sediment metagenome</name>
    <dbReference type="NCBI Taxonomy" id="412755"/>
    <lineage>
        <taxon>unclassified sequences</taxon>
        <taxon>metagenomes</taxon>
        <taxon>ecological metagenomes</taxon>
    </lineage>
</organism>